<name>A0AAX0RS76_9BACI</name>
<sequence length="219" mass="25142">MLKVCSKKKRISCKMNTSKIELTPIIYETQNNSLRKAVIFLRNGWKSFYAKDSFNDWLGFLIRQFACLLIKPQGIITKEFILSRVTRRGRNMEKNVYGVFDSNPELLAAIQELQAKGVTGPQMTVAANIKNDVQLGNEHTDILIIANQDKEDTLFLRIFHYFTDEGSGDLRSFFTKYGYSYDETKAMLEEVSAKKFILLLDEEVSIDELKSGFDKVVPK</sequence>
<evidence type="ECO:0000313" key="2">
    <source>
        <dbReference type="Proteomes" id="UP000220106"/>
    </source>
</evidence>
<dbReference type="EMBL" id="NUEQ01000014">
    <property type="protein sequence ID" value="PEJ34551.1"/>
    <property type="molecule type" value="Genomic_DNA"/>
</dbReference>
<reference evidence="1 2" key="1">
    <citation type="submission" date="2017-09" db="EMBL/GenBank/DDBJ databases">
        <title>Large-scale bioinformatics analysis of Bacillus genomes uncovers conserved roles of natural products in bacterial physiology.</title>
        <authorList>
            <consortium name="Agbiome Team Llc"/>
            <person name="Bleich R.M."/>
            <person name="Kirk G.J."/>
            <person name="Santa Maria K.C."/>
            <person name="Allen S.E."/>
            <person name="Farag S."/>
            <person name="Shank E.A."/>
            <person name="Bowers A."/>
        </authorList>
    </citation>
    <scope>NUCLEOTIDE SEQUENCE [LARGE SCALE GENOMIC DNA]</scope>
    <source>
        <strain evidence="1 2">AFS003229</strain>
    </source>
</reference>
<gene>
    <name evidence="1" type="ORF">CN689_10525</name>
</gene>
<proteinExistence type="predicted"/>
<dbReference type="Proteomes" id="UP000220106">
    <property type="component" value="Unassembled WGS sequence"/>
</dbReference>
<evidence type="ECO:0000313" key="1">
    <source>
        <dbReference type="EMBL" id="PEJ34551.1"/>
    </source>
</evidence>
<protein>
    <submittedName>
        <fullName evidence="1">Uncharacterized protein</fullName>
    </submittedName>
</protein>
<dbReference type="AlphaFoldDB" id="A0AAX0RS76"/>
<organism evidence="1 2">
    <name type="scientific">Peribacillus butanolivorans</name>
    <dbReference type="NCBI Taxonomy" id="421767"/>
    <lineage>
        <taxon>Bacteria</taxon>
        <taxon>Bacillati</taxon>
        <taxon>Bacillota</taxon>
        <taxon>Bacilli</taxon>
        <taxon>Bacillales</taxon>
        <taxon>Bacillaceae</taxon>
        <taxon>Peribacillus</taxon>
    </lineage>
</organism>
<comment type="caution">
    <text evidence="1">The sequence shown here is derived from an EMBL/GenBank/DDBJ whole genome shotgun (WGS) entry which is preliminary data.</text>
</comment>
<accession>A0AAX0RS76</accession>